<proteinExistence type="predicted"/>
<dbReference type="AlphaFoldDB" id="A0A388SFP7"/>
<name>A0A388SFP7_9BURK</name>
<comment type="caution">
    <text evidence="1">The sequence shown here is derived from an EMBL/GenBank/DDBJ whole genome shotgun (WGS) entry which is preliminary data.</text>
</comment>
<gene>
    <name evidence="1" type="ORF">MESMUL_16240</name>
</gene>
<dbReference type="EMBL" id="BGZJ01000001">
    <property type="protein sequence ID" value="GBO94270.1"/>
    <property type="molecule type" value="Genomic_DNA"/>
</dbReference>
<dbReference type="Proteomes" id="UP000266091">
    <property type="component" value="Unassembled WGS sequence"/>
</dbReference>
<organism evidence="1 2">
    <name type="scientific">Mesosutterella multiformis</name>
    <dbReference type="NCBI Taxonomy" id="2259133"/>
    <lineage>
        <taxon>Bacteria</taxon>
        <taxon>Pseudomonadati</taxon>
        <taxon>Pseudomonadota</taxon>
        <taxon>Betaproteobacteria</taxon>
        <taxon>Burkholderiales</taxon>
        <taxon>Sutterellaceae</taxon>
        <taxon>Mesosutterella</taxon>
    </lineage>
</organism>
<protein>
    <submittedName>
        <fullName evidence="1">Uncharacterized protein</fullName>
    </submittedName>
</protein>
<evidence type="ECO:0000313" key="1">
    <source>
        <dbReference type="EMBL" id="GBO94270.1"/>
    </source>
</evidence>
<reference evidence="1 2" key="1">
    <citation type="journal article" date="2018" name="Int. J. Syst. Evol. Microbiol.">
        <title>Mesosutterella multiformis gen. nov., sp. nov., a member of the family Sutterellaceae and Sutterella megalosphaeroides sp. nov., isolated from human faeces.</title>
        <authorList>
            <person name="Sakamoto M."/>
            <person name="Ikeyama N."/>
            <person name="Kunihiro T."/>
            <person name="Iino T."/>
            <person name="Yuki M."/>
            <person name="Ohkuma M."/>
        </authorList>
    </citation>
    <scope>NUCLEOTIDE SEQUENCE [LARGE SCALE GENOMIC DNA]</scope>
    <source>
        <strain evidence="1 2">4NBBH2</strain>
    </source>
</reference>
<sequence length="167" mass="18406">MFSIIKASDITAWFLGRSGRVMTKATLSSLFYLSERRSLLERGLPLTGGTLVSLPEGTAVLEIKELLESTKPPLAWLTRIGNLPDGRLKLDLRRQPPALPGSDTRILERAIEELGSLPLPFFGSPAQIRAYYPEWIEPDGADPVPITAEALFAAHGKPFDRSRFPHG</sequence>
<keyword evidence="2" id="KW-1185">Reference proteome</keyword>
<dbReference type="OrthoDB" id="9892554at2"/>
<dbReference type="RefSeq" id="WP_116270503.1">
    <property type="nucleotide sequence ID" value="NZ_BGZJ01000001.1"/>
</dbReference>
<evidence type="ECO:0000313" key="2">
    <source>
        <dbReference type="Proteomes" id="UP000266091"/>
    </source>
</evidence>
<accession>A0A388SFP7</accession>